<dbReference type="InterPro" id="IPR011014">
    <property type="entry name" value="MscS_channel_TM-2"/>
</dbReference>
<dbReference type="InterPro" id="IPR006685">
    <property type="entry name" value="MscS_channel_2nd"/>
</dbReference>
<keyword evidence="7" id="KW-0406">Ion transport</keyword>
<dbReference type="GO" id="GO:0005886">
    <property type="term" value="C:plasma membrane"/>
    <property type="evidence" value="ECO:0007669"/>
    <property type="project" value="UniProtKB-SubCell"/>
</dbReference>
<feature type="compositionally biased region" description="Pro residues" evidence="8">
    <location>
        <begin position="419"/>
        <end position="429"/>
    </location>
</feature>
<evidence type="ECO:0000256" key="9">
    <source>
        <dbReference type="SAM" id="SignalP"/>
    </source>
</evidence>
<dbReference type="SUPFAM" id="SSF50182">
    <property type="entry name" value="Sm-like ribonucleoproteins"/>
    <property type="match status" value="1"/>
</dbReference>
<dbReference type="AlphaFoldDB" id="A0A0G9MWE1"/>
<feature type="region of interest" description="Disordered" evidence="8">
    <location>
        <begin position="408"/>
        <end position="471"/>
    </location>
</feature>
<keyword evidence="6 7" id="KW-0472">Membrane</keyword>
<dbReference type="InterPro" id="IPR007055">
    <property type="entry name" value="BON_dom"/>
</dbReference>
<protein>
    <recommendedName>
        <fullName evidence="7">Small-conductance mechanosensitive channel</fullName>
    </recommendedName>
</protein>
<dbReference type="GO" id="GO:0008381">
    <property type="term" value="F:mechanosensitive monoatomic ion channel activity"/>
    <property type="evidence" value="ECO:0007669"/>
    <property type="project" value="InterPro"/>
</dbReference>
<dbReference type="SUPFAM" id="SSF82861">
    <property type="entry name" value="Mechanosensitive channel protein MscS (YggB), transmembrane region"/>
    <property type="match status" value="1"/>
</dbReference>
<dbReference type="InterPro" id="IPR011066">
    <property type="entry name" value="MscS_channel_C_sf"/>
</dbReference>
<comment type="similarity">
    <text evidence="2 7">Belongs to the MscS (TC 1.A.23) family.</text>
</comment>
<feature type="signal peptide" evidence="9">
    <location>
        <begin position="1"/>
        <end position="24"/>
    </location>
</feature>
<dbReference type="Gene3D" id="3.30.70.100">
    <property type="match status" value="1"/>
</dbReference>
<comment type="caution">
    <text evidence="11">The sequence shown here is derived from an EMBL/GenBank/DDBJ whole genome shotgun (WGS) entry which is preliminary data.</text>
</comment>
<keyword evidence="7" id="KW-0997">Cell inner membrane</keyword>
<accession>A0A0G9MWE1</accession>
<evidence type="ECO:0000256" key="7">
    <source>
        <dbReference type="RuleBase" id="RU369025"/>
    </source>
</evidence>
<feature type="chain" id="PRO_5002581225" description="Small-conductance mechanosensitive channel" evidence="9">
    <location>
        <begin position="25"/>
        <end position="471"/>
    </location>
</feature>
<keyword evidence="7" id="KW-0813">Transport</keyword>
<dbReference type="OrthoDB" id="9793781at2"/>
<sequence>MRPLARLFAALVLAGALLAGPAWAASPLESPAPEASESAAPAAGSIDVERDPAQDDRIAARLADIFANVPSLAGVEASVRQGVVTLTGTAPDAEAVDRAEAIAAGVEGVVTVENAVERDVSVNVGGSIGGLGEKLRELLRMLPLVGMALLVAALIIGFGYLLASLGRVWHRLAPNSFLAELIASAIRFVFIVLALVVALDMIGAGTLMGAVLGGAGVVGIALGFAMRDTVENYVASLMLSLRQPFRANDHVVIEDFEGRVIRLTSRATVLMTLDGNHLRIPNSTVFKAVILNYTRNPQRRFDFTLGVDADDDAMAARQLGRETLRGLDFVLDNPAAEVRITEVGDSNVALQFLGWVDQRETDWYKARTRAIAACKVALEGAGFALPEPIYRLRFDPRTSALPFENLGEHLKGEGAGKPAPSPAPKPAPAPVTGHAEDVKPDDEIERMVDAERREGGGDQANDLLDHSRPVE</sequence>
<feature type="transmembrane region" description="Helical" evidence="7">
    <location>
        <begin position="205"/>
        <end position="226"/>
    </location>
</feature>
<feature type="domain" description="BON" evidence="10">
    <location>
        <begin position="54"/>
        <end position="120"/>
    </location>
</feature>
<evidence type="ECO:0000256" key="3">
    <source>
        <dbReference type="ARBA" id="ARBA00022475"/>
    </source>
</evidence>
<evidence type="ECO:0000256" key="4">
    <source>
        <dbReference type="ARBA" id="ARBA00022692"/>
    </source>
</evidence>
<feature type="compositionally biased region" description="Basic and acidic residues" evidence="8">
    <location>
        <begin position="445"/>
        <end position="456"/>
    </location>
</feature>
<dbReference type="InterPro" id="IPR023408">
    <property type="entry name" value="MscS_beta-dom_sf"/>
</dbReference>
<feature type="transmembrane region" description="Helical" evidence="7">
    <location>
        <begin position="177"/>
        <end position="199"/>
    </location>
</feature>
<evidence type="ECO:0000256" key="6">
    <source>
        <dbReference type="ARBA" id="ARBA00023136"/>
    </source>
</evidence>
<keyword evidence="9" id="KW-0732">Signal</keyword>
<dbReference type="STRING" id="1581420.AAW00_09840"/>
<evidence type="ECO:0000313" key="11">
    <source>
        <dbReference type="EMBL" id="KLE34884.1"/>
    </source>
</evidence>
<feature type="region of interest" description="Disordered" evidence="8">
    <location>
        <begin position="27"/>
        <end position="48"/>
    </location>
</feature>
<gene>
    <name evidence="11" type="ORF">AAW00_09840</name>
</gene>
<dbReference type="Gene3D" id="2.30.30.60">
    <property type="match status" value="1"/>
</dbReference>
<dbReference type="SUPFAM" id="SSF82689">
    <property type="entry name" value="Mechanosensitive channel protein MscS (YggB), C-terminal domain"/>
    <property type="match status" value="1"/>
</dbReference>
<reference evidence="11 12" key="1">
    <citation type="submission" date="2015-04" db="EMBL/GenBank/DDBJ databases">
        <title>The draft genome sequence of Erythrobacter luteus KA37.</title>
        <authorList>
            <person name="Zhuang L."/>
            <person name="Liu Y."/>
            <person name="Shao Z."/>
        </authorList>
    </citation>
    <scope>NUCLEOTIDE SEQUENCE [LARGE SCALE GENOMIC DNA]</scope>
    <source>
        <strain evidence="11 12">KA37</strain>
    </source>
</reference>
<keyword evidence="12" id="KW-1185">Reference proteome</keyword>
<dbReference type="Pfam" id="PF04972">
    <property type="entry name" value="BON"/>
    <property type="match status" value="1"/>
</dbReference>
<comment type="function">
    <text evidence="7">Mechanosensitive channel that participates in the regulation of osmotic pressure changes within the cell, opening in response to stretch forces in the membrane lipid bilayer, without the need for other proteins. Contributes to normal resistance to hypoosmotic shock. Forms an ion channel of 1.0 nanosiemens conductance with a slight preference for anions.</text>
</comment>
<dbReference type="PATRIC" id="fig|1581420.6.peg.2018"/>
<dbReference type="PROSITE" id="PS50914">
    <property type="entry name" value="BON"/>
    <property type="match status" value="1"/>
</dbReference>
<evidence type="ECO:0000313" key="12">
    <source>
        <dbReference type="Proteomes" id="UP000053464"/>
    </source>
</evidence>
<keyword evidence="5 7" id="KW-1133">Transmembrane helix</keyword>
<evidence type="ECO:0000256" key="5">
    <source>
        <dbReference type="ARBA" id="ARBA00022989"/>
    </source>
</evidence>
<proteinExistence type="inferred from homology"/>
<dbReference type="Proteomes" id="UP000053464">
    <property type="component" value="Unassembled WGS sequence"/>
</dbReference>
<comment type="subunit">
    <text evidence="7">Homoheptamer.</text>
</comment>
<evidence type="ECO:0000256" key="1">
    <source>
        <dbReference type="ARBA" id="ARBA00004651"/>
    </source>
</evidence>
<evidence type="ECO:0000256" key="8">
    <source>
        <dbReference type="SAM" id="MobiDB-lite"/>
    </source>
</evidence>
<dbReference type="Gene3D" id="3.30.1340.30">
    <property type="match status" value="1"/>
</dbReference>
<dbReference type="EMBL" id="LBHB01000002">
    <property type="protein sequence ID" value="KLE34884.1"/>
    <property type="molecule type" value="Genomic_DNA"/>
</dbReference>
<comment type="subcellular location">
    <subcellularLocation>
        <location evidence="7">Cell inner membrane</location>
        <topology evidence="7">Multi-pass membrane protein</topology>
    </subcellularLocation>
    <subcellularLocation>
        <location evidence="1">Cell membrane</location>
        <topology evidence="1">Multi-pass membrane protein</topology>
    </subcellularLocation>
</comment>
<dbReference type="PANTHER" id="PTHR30221:SF1">
    <property type="entry name" value="SMALL-CONDUCTANCE MECHANOSENSITIVE CHANNEL"/>
    <property type="match status" value="1"/>
</dbReference>
<dbReference type="PANTHER" id="PTHR30221">
    <property type="entry name" value="SMALL-CONDUCTANCE MECHANOSENSITIVE CHANNEL"/>
    <property type="match status" value="1"/>
</dbReference>
<keyword evidence="7" id="KW-0407">Ion channel</keyword>
<keyword evidence="4 7" id="KW-0812">Transmembrane</keyword>
<name>A0A0G9MWE1_9SPHN</name>
<dbReference type="Gene3D" id="1.10.287.1260">
    <property type="match status" value="1"/>
</dbReference>
<evidence type="ECO:0000256" key="2">
    <source>
        <dbReference type="ARBA" id="ARBA00008017"/>
    </source>
</evidence>
<keyword evidence="3" id="KW-1003">Cell membrane</keyword>
<dbReference type="InterPro" id="IPR010920">
    <property type="entry name" value="LSM_dom_sf"/>
</dbReference>
<dbReference type="InterPro" id="IPR045275">
    <property type="entry name" value="MscS_archaea/bacteria_type"/>
</dbReference>
<feature type="compositionally biased region" description="Low complexity" evidence="8">
    <location>
        <begin position="27"/>
        <end position="45"/>
    </location>
</feature>
<comment type="caution">
    <text evidence="7">Lacks conserved residue(s) required for the propagation of feature annotation.</text>
</comment>
<feature type="transmembrane region" description="Helical" evidence="7">
    <location>
        <begin position="141"/>
        <end position="165"/>
    </location>
</feature>
<evidence type="ECO:0000259" key="10">
    <source>
        <dbReference type="PROSITE" id="PS50914"/>
    </source>
</evidence>
<dbReference type="Pfam" id="PF00924">
    <property type="entry name" value="MS_channel_2nd"/>
    <property type="match status" value="1"/>
</dbReference>
<organism evidence="11 12">
    <name type="scientific">Aurantiacibacter luteus</name>
    <dbReference type="NCBI Taxonomy" id="1581420"/>
    <lineage>
        <taxon>Bacteria</taxon>
        <taxon>Pseudomonadati</taxon>
        <taxon>Pseudomonadota</taxon>
        <taxon>Alphaproteobacteria</taxon>
        <taxon>Sphingomonadales</taxon>
        <taxon>Erythrobacteraceae</taxon>
        <taxon>Aurantiacibacter</taxon>
    </lineage>
</organism>